<feature type="compositionally biased region" description="Low complexity" evidence="7">
    <location>
        <begin position="121"/>
        <end position="132"/>
    </location>
</feature>
<evidence type="ECO:0000313" key="11">
    <source>
        <dbReference type="Ensembl" id="ENSECRP00000033676.1"/>
    </source>
</evidence>
<dbReference type="GeneTree" id="ENSGT00730000111360"/>
<feature type="transmembrane region" description="Helical" evidence="8">
    <location>
        <begin position="656"/>
        <end position="677"/>
    </location>
</feature>
<dbReference type="InterPro" id="IPR043242">
    <property type="entry name" value="PRRT3"/>
</dbReference>
<feature type="compositionally biased region" description="Polar residues" evidence="7">
    <location>
        <begin position="1204"/>
        <end position="1234"/>
    </location>
</feature>
<sequence length="1268" mass="136612">MHCSAAMSLRKMSSFVLVMVLAALLDTVTGQSSTPASTKLLDSKMVTFEPGGVSRTTSSPEWTDQTVGQTMGQSPKSVHLSTSGSIKTRGTKPPAEVIHTSSQGTTVVSNVSLAGTIPDKSTLSSTSASETSHPYAGESNHQSPAVSASEKETHFQFTPTPLPPQQTTVRASDQGSITNSVEKLESSEPPPLLQMKEPTQRNIVGSQRETNPNAIIRTLPPSSATPAPPYSMITTGVISEDTLGPSFTPQAAQTPAEVTSALQGADQTKAFPSLFNGADDHTESQGITLPNAGLSTQSLVQSSVVPAARDKIGTGHTKKPTLSSDTFPPEGTVRAEPGTNGTFPEATSARSLTSSLPHVVLAIKPTRDSDFLQVTQSTAALNPQIYEVPTEPGLQSMVEETSSGSLTSSSSVQSEVTDRVPWVFIPGTVQPTIGKTSEATAFTKLDPLLETSTTTQPTSGEPEVTGDVRFAEAHTATYSVRLATTQTQNMTTVTTRAEAEDRCSDGKLCTTVPPAVRKKLSTEMLHTTMEVSTPQTVRKGLQKTLGTTGKTTGHPFTGMSQSPRTATVSIGRPVLTTTAPRSWTVSTTTQEPTHSLDAKMIPPLDRLVPAASTPHGRGHPSDWDPCSGVCSPLPSFNRTSLSWDDLRRTLAFAWEMHVYGTASLFLLLSLWSLINLIGMPIVGYPRCTCLCLTSALLLITGGCRAGYFLTDPYGSKEVLHRPAQVGLYNLAFPLLLSAFGTLCLLAFRMARLHVLPASLQRLPVVAAVAVLHTTLLLAADLLFLAFNPSVQVVLQVLSVSWGTFLNAGYLYSYPRLRRQTSPSLEDGLREGGSSDALGYILESSQRRQLLVLSRVLTICAILGLLCCGLQVYAILWLYDILGDWRHFTWSWWLVQFWYRLLELAWGFSMLVVATWVYWRQGDNRGTSGSHTCWVKIVQSLCSRKQQGRKYESSNQSNGAGNGTLDLPNNRTNQDRTGVDISKNLIRNHPENVPLRTLKENNESKARLALYAPQGGGSTNSLLLLKQSGIIVGKSHNLAMLRRSHSTVCFEKESVLSLADFDLRPPSPIDLSRSIDEALYKEHLVKDSIFSQSGFLTHHLDADNSESSFQELCPTQNDGISQGVYRRRSSDPNYLYSLTKCSSLAELNTACGQEEKTSRPTNGGVAGDAVEDRDKSLSYKTSPPVVIGNSPASPSKMSPVAKGKSPTSGHDVSGQSSSRLGTEPSEYSLNSSFSGLSVPISFPQLRGQGLSPTETEADLSEPFLREDCL</sequence>
<reference evidence="11" key="1">
    <citation type="submission" date="2021-06" db="EMBL/GenBank/DDBJ databases">
        <authorList>
            <consortium name="Wellcome Sanger Institute Data Sharing"/>
        </authorList>
    </citation>
    <scope>NUCLEOTIDE SEQUENCE [LARGE SCALE GENOMIC DNA]</scope>
</reference>
<keyword evidence="12" id="KW-1185">Reference proteome</keyword>
<dbReference type="Pfam" id="PF25987">
    <property type="entry name" value="PRRT3"/>
    <property type="match status" value="1"/>
</dbReference>
<keyword evidence="5 8" id="KW-1133">Transmembrane helix</keyword>
<feature type="transmembrane region" description="Helical" evidence="8">
    <location>
        <begin position="762"/>
        <end position="786"/>
    </location>
</feature>
<reference evidence="11" key="3">
    <citation type="submission" date="2025-09" db="UniProtKB">
        <authorList>
            <consortium name="Ensembl"/>
        </authorList>
    </citation>
    <scope>IDENTIFICATION</scope>
</reference>
<feature type="region of interest" description="Disordered" evidence="7">
    <location>
        <begin position="947"/>
        <end position="972"/>
    </location>
</feature>
<organism evidence="11 12">
    <name type="scientific">Erpetoichthys calabaricus</name>
    <name type="common">Rope fish</name>
    <name type="synonym">Calamoichthys calabaricus</name>
    <dbReference type="NCBI Taxonomy" id="27687"/>
    <lineage>
        <taxon>Eukaryota</taxon>
        <taxon>Metazoa</taxon>
        <taxon>Chordata</taxon>
        <taxon>Craniata</taxon>
        <taxon>Vertebrata</taxon>
        <taxon>Euteleostomi</taxon>
        <taxon>Actinopterygii</taxon>
        <taxon>Polypteriformes</taxon>
        <taxon>Polypteridae</taxon>
        <taxon>Erpetoichthys</taxon>
    </lineage>
</organism>
<dbReference type="InterPro" id="IPR059081">
    <property type="entry name" value="PRRT3-4"/>
</dbReference>
<evidence type="ECO:0000313" key="12">
    <source>
        <dbReference type="Proteomes" id="UP000694620"/>
    </source>
</evidence>
<feature type="region of interest" description="Disordered" evidence="7">
    <location>
        <begin position="117"/>
        <end position="227"/>
    </location>
</feature>
<keyword evidence="3 8" id="KW-0812">Transmembrane</keyword>
<feature type="compositionally biased region" description="Polar residues" evidence="7">
    <location>
        <begin position="200"/>
        <end position="213"/>
    </location>
</feature>
<feature type="region of interest" description="Disordered" evidence="7">
    <location>
        <begin position="311"/>
        <end position="341"/>
    </location>
</feature>
<evidence type="ECO:0000256" key="9">
    <source>
        <dbReference type="SAM" id="SignalP"/>
    </source>
</evidence>
<keyword evidence="6 8" id="KW-0472">Membrane</keyword>
<feature type="domain" description="Proline-rich transmembrane protein 3/4" evidence="10">
    <location>
        <begin position="634"/>
        <end position="941"/>
    </location>
</feature>
<gene>
    <name evidence="11" type="primary">LOC114668545</name>
</gene>
<evidence type="ECO:0000256" key="4">
    <source>
        <dbReference type="ARBA" id="ARBA00022729"/>
    </source>
</evidence>
<feature type="transmembrane region" description="Helical" evidence="8">
    <location>
        <begin position="730"/>
        <end position="750"/>
    </location>
</feature>
<evidence type="ECO:0000256" key="1">
    <source>
        <dbReference type="ARBA" id="ARBA00004141"/>
    </source>
</evidence>
<feature type="region of interest" description="Disordered" evidence="7">
    <location>
        <begin position="545"/>
        <end position="564"/>
    </location>
</feature>
<evidence type="ECO:0000256" key="2">
    <source>
        <dbReference type="ARBA" id="ARBA00022553"/>
    </source>
</evidence>
<feature type="transmembrane region" description="Helical" evidence="8">
    <location>
        <begin position="896"/>
        <end position="918"/>
    </location>
</feature>
<accession>A0A8C4TK78</accession>
<dbReference type="Proteomes" id="UP000694620">
    <property type="component" value="Chromosome 18"/>
</dbReference>
<feature type="signal peptide" evidence="9">
    <location>
        <begin position="1"/>
        <end position="30"/>
    </location>
</feature>
<protein>
    <recommendedName>
        <fullName evidence="10">Proline-rich transmembrane protein 3/4 domain-containing protein</fullName>
    </recommendedName>
</protein>
<dbReference type="PANTHER" id="PTHR47400">
    <property type="entry name" value="PROLINE-RICH TRANSMEMBRANE PROTEIN 3"/>
    <property type="match status" value="1"/>
</dbReference>
<reference evidence="11" key="2">
    <citation type="submission" date="2025-08" db="UniProtKB">
        <authorList>
            <consortium name="Ensembl"/>
        </authorList>
    </citation>
    <scope>IDENTIFICATION</scope>
</reference>
<feature type="transmembrane region" description="Helical" evidence="8">
    <location>
        <begin position="689"/>
        <end position="710"/>
    </location>
</feature>
<evidence type="ECO:0000256" key="5">
    <source>
        <dbReference type="ARBA" id="ARBA00022989"/>
    </source>
</evidence>
<feature type="transmembrane region" description="Helical" evidence="8">
    <location>
        <begin position="855"/>
        <end position="876"/>
    </location>
</feature>
<evidence type="ECO:0000256" key="3">
    <source>
        <dbReference type="ARBA" id="ARBA00022692"/>
    </source>
</evidence>
<evidence type="ECO:0000256" key="7">
    <source>
        <dbReference type="SAM" id="MobiDB-lite"/>
    </source>
</evidence>
<feature type="transmembrane region" description="Helical" evidence="8">
    <location>
        <begin position="792"/>
        <end position="811"/>
    </location>
</feature>
<dbReference type="PANTHER" id="PTHR47400:SF1">
    <property type="entry name" value="PROLINE-RICH TRANSMEMBRANE PROTEIN 3"/>
    <property type="match status" value="1"/>
</dbReference>
<keyword evidence="4 9" id="KW-0732">Signal</keyword>
<comment type="subcellular location">
    <subcellularLocation>
        <location evidence="1">Membrane</location>
        <topology evidence="1">Multi-pass membrane protein</topology>
    </subcellularLocation>
</comment>
<feature type="chain" id="PRO_5034341938" description="Proline-rich transmembrane protein 3/4 domain-containing protein" evidence="9">
    <location>
        <begin position="31"/>
        <end position="1268"/>
    </location>
</feature>
<dbReference type="Ensembl" id="ENSECRT00000034408.1">
    <property type="protein sequence ID" value="ENSECRP00000033676.1"/>
    <property type="gene ID" value="ENSECRG00000022804.1"/>
</dbReference>
<dbReference type="AlphaFoldDB" id="A0A8C4TK78"/>
<feature type="region of interest" description="Disordered" evidence="7">
    <location>
        <begin position="51"/>
        <end position="103"/>
    </location>
</feature>
<keyword evidence="2" id="KW-0597">Phosphoprotein</keyword>
<evidence type="ECO:0000256" key="6">
    <source>
        <dbReference type="ARBA" id="ARBA00023136"/>
    </source>
</evidence>
<proteinExistence type="predicted"/>
<feature type="region of interest" description="Disordered" evidence="7">
    <location>
        <begin position="1151"/>
        <end position="1268"/>
    </location>
</feature>
<name>A0A8C4TK78_ERPCA</name>
<evidence type="ECO:0000259" key="10">
    <source>
        <dbReference type="Pfam" id="PF25987"/>
    </source>
</evidence>
<evidence type="ECO:0000256" key="8">
    <source>
        <dbReference type="SAM" id="Phobius"/>
    </source>
</evidence>
<feature type="compositionally biased region" description="Polar residues" evidence="7">
    <location>
        <begin position="169"/>
        <end position="181"/>
    </location>
</feature>
<feature type="compositionally biased region" description="Polar residues" evidence="7">
    <location>
        <begin position="54"/>
        <end position="88"/>
    </location>
</feature>